<sequence length="86" mass="9713">GAEAHPRESLDKENLGQVARIGRRCAHFVTHDLRWRSSVSAEDATGGRIPSRHAATPTFERRCGGRFGGTWFRKTLDQGYRRCGMR</sequence>
<organism evidence="1 2">
    <name type="scientific">Rhynchophorus ferrugineus</name>
    <name type="common">Red palm weevil</name>
    <name type="synonym">Curculio ferrugineus</name>
    <dbReference type="NCBI Taxonomy" id="354439"/>
    <lineage>
        <taxon>Eukaryota</taxon>
        <taxon>Metazoa</taxon>
        <taxon>Ecdysozoa</taxon>
        <taxon>Arthropoda</taxon>
        <taxon>Hexapoda</taxon>
        <taxon>Insecta</taxon>
        <taxon>Pterygota</taxon>
        <taxon>Neoptera</taxon>
        <taxon>Endopterygota</taxon>
        <taxon>Coleoptera</taxon>
        <taxon>Polyphaga</taxon>
        <taxon>Cucujiformia</taxon>
        <taxon>Curculionidae</taxon>
        <taxon>Dryophthorinae</taxon>
        <taxon>Rhynchophorus</taxon>
    </lineage>
</organism>
<dbReference type="Proteomes" id="UP000625711">
    <property type="component" value="Unassembled WGS sequence"/>
</dbReference>
<protein>
    <submittedName>
        <fullName evidence="1">Uncharacterized protein</fullName>
    </submittedName>
</protein>
<name>A0A834M131_RHYFE</name>
<feature type="non-terminal residue" evidence="1">
    <location>
        <position position="1"/>
    </location>
</feature>
<proteinExistence type="predicted"/>
<comment type="caution">
    <text evidence="1">The sequence shown here is derived from an EMBL/GenBank/DDBJ whole genome shotgun (WGS) entry which is preliminary data.</text>
</comment>
<evidence type="ECO:0000313" key="2">
    <source>
        <dbReference type="Proteomes" id="UP000625711"/>
    </source>
</evidence>
<accession>A0A834M131</accession>
<evidence type="ECO:0000313" key="1">
    <source>
        <dbReference type="EMBL" id="KAF7263145.1"/>
    </source>
</evidence>
<dbReference type="EMBL" id="JAACXV010023159">
    <property type="protein sequence ID" value="KAF7263145.1"/>
    <property type="molecule type" value="Genomic_DNA"/>
</dbReference>
<gene>
    <name evidence="1" type="ORF">GWI33_003564</name>
</gene>
<keyword evidence="2" id="KW-1185">Reference proteome</keyword>
<dbReference type="AlphaFoldDB" id="A0A834M131"/>
<reference evidence="1" key="1">
    <citation type="submission" date="2020-08" db="EMBL/GenBank/DDBJ databases">
        <title>Genome sequencing and assembly of the red palm weevil Rhynchophorus ferrugineus.</title>
        <authorList>
            <person name="Dias G.B."/>
            <person name="Bergman C.M."/>
            <person name="Manee M."/>
        </authorList>
    </citation>
    <scope>NUCLEOTIDE SEQUENCE</scope>
    <source>
        <strain evidence="1">AA-2017</strain>
        <tissue evidence="1">Whole larva</tissue>
    </source>
</reference>